<gene>
    <name evidence="2" type="ORF">UW55_C0005G0032</name>
</gene>
<dbReference type="EMBL" id="LCIT01000005">
    <property type="protein sequence ID" value="KKT63317.1"/>
    <property type="molecule type" value="Genomic_DNA"/>
</dbReference>
<dbReference type="InterPro" id="IPR048846">
    <property type="entry name" value="PaaX-like_central"/>
</dbReference>
<name>A0A0G1L3Z2_9BACT</name>
<reference evidence="2 3" key="1">
    <citation type="journal article" date="2015" name="Nature">
        <title>rRNA introns, odd ribosomes, and small enigmatic genomes across a large radiation of phyla.</title>
        <authorList>
            <person name="Brown C.T."/>
            <person name="Hug L.A."/>
            <person name="Thomas B.C."/>
            <person name="Sharon I."/>
            <person name="Castelle C.J."/>
            <person name="Singh A."/>
            <person name="Wilkins M.J."/>
            <person name="Williams K.H."/>
            <person name="Banfield J.F."/>
        </authorList>
    </citation>
    <scope>NUCLEOTIDE SEQUENCE [LARGE SCALE GENOMIC DNA]</scope>
</reference>
<protein>
    <recommendedName>
        <fullName evidence="1">Transcriptional repressor PaaX-like central Cas2-like domain-containing protein</fullName>
    </recommendedName>
</protein>
<dbReference type="AlphaFoldDB" id="A0A0G1L3Z2"/>
<accession>A0A0G1L3Z2</accession>
<feature type="domain" description="Transcriptional repressor PaaX-like central Cas2-like" evidence="1">
    <location>
        <begin position="97"/>
        <end position="169"/>
    </location>
</feature>
<dbReference type="Gene3D" id="3.30.70.2650">
    <property type="match status" value="1"/>
</dbReference>
<organism evidence="2 3">
    <name type="scientific">Candidatus Giovannonibacteria bacterium GW2011_GWA2_44_26</name>
    <dbReference type="NCBI Taxonomy" id="1618648"/>
    <lineage>
        <taxon>Bacteria</taxon>
        <taxon>Candidatus Giovannoniibacteriota</taxon>
    </lineage>
</organism>
<dbReference type="Proteomes" id="UP000033945">
    <property type="component" value="Unassembled WGS sequence"/>
</dbReference>
<sequence>MSKLNLTKLVLKTIDDLGIATLDSFFPKKYPQVRAWRQLLGLDSDYQFKRQTFSVILTRLQKQGLVERKSNKWGITNFGKKFIKNIKKINAPTLPKKDGVLRLVIFDVPERERRKRDWLRLELIACDFKPLQKSVWIGNRPLPQDFLENLAELNLLPNIHIFTVQNKGTININ</sequence>
<dbReference type="SUPFAM" id="SSF46785">
    <property type="entry name" value="Winged helix' DNA-binding domain"/>
    <property type="match status" value="1"/>
</dbReference>
<dbReference type="Pfam" id="PF20803">
    <property type="entry name" value="PaaX_M"/>
    <property type="match status" value="1"/>
</dbReference>
<comment type="caution">
    <text evidence="2">The sequence shown here is derived from an EMBL/GenBank/DDBJ whole genome shotgun (WGS) entry which is preliminary data.</text>
</comment>
<dbReference type="InterPro" id="IPR036390">
    <property type="entry name" value="WH_DNA-bd_sf"/>
</dbReference>
<proteinExistence type="predicted"/>
<evidence type="ECO:0000313" key="3">
    <source>
        <dbReference type="Proteomes" id="UP000033945"/>
    </source>
</evidence>
<evidence type="ECO:0000259" key="1">
    <source>
        <dbReference type="Pfam" id="PF20803"/>
    </source>
</evidence>
<evidence type="ECO:0000313" key="2">
    <source>
        <dbReference type="EMBL" id="KKT63317.1"/>
    </source>
</evidence>